<keyword evidence="4" id="KW-0479">Metal-binding</keyword>
<dbReference type="RefSeq" id="WP_007855712.1">
    <property type="nucleotide sequence ID" value="NZ_JH724157.1"/>
</dbReference>
<dbReference type="InterPro" id="IPR023867">
    <property type="entry name" value="Sulphatase_maturase_rSAM"/>
</dbReference>
<dbReference type="InterPro" id="IPR007197">
    <property type="entry name" value="rSAM"/>
</dbReference>
<comment type="caution">
    <text evidence="8">The sequence shown here is derived from an EMBL/GenBank/DDBJ whole genome shotgun (WGS) entry which is preliminary data.</text>
</comment>
<dbReference type="GO" id="GO:0046872">
    <property type="term" value="F:metal ion binding"/>
    <property type="evidence" value="ECO:0007669"/>
    <property type="project" value="UniProtKB-KW"/>
</dbReference>
<organism evidence="8 9">
    <name type="scientific">Phocaeicola dorei CL03T12C01</name>
    <dbReference type="NCBI Taxonomy" id="997877"/>
    <lineage>
        <taxon>Bacteria</taxon>
        <taxon>Pseudomonadati</taxon>
        <taxon>Bacteroidota</taxon>
        <taxon>Bacteroidia</taxon>
        <taxon>Bacteroidales</taxon>
        <taxon>Bacteroidaceae</taxon>
        <taxon>Phocaeicola</taxon>
    </lineage>
</organism>
<dbReference type="InterPro" id="IPR013785">
    <property type="entry name" value="Aldolase_TIM"/>
</dbReference>
<dbReference type="InterPro" id="IPR023885">
    <property type="entry name" value="4Fe4S-binding_SPASM_dom"/>
</dbReference>
<keyword evidence="2" id="KW-0004">4Fe-4S</keyword>
<evidence type="ECO:0000256" key="3">
    <source>
        <dbReference type="ARBA" id="ARBA00022691"/>
    </source>
</evidence>
<dbReference type="PANTHER" id="PTHR43273:SF8">
    <property type="entry name" value="RADICAL SAM DOMAIN PROTEIN"/>
    <property type="match status" value="1"/>
</dbReference>
<sequence length="463" mass="53887">MNLEKIHLIKSKDMCLSYYYPTADIRVINKETYDILSALKEYKDIHEALELYRDEEQVVSLIRSIYASNKGEHSTNIQNGSKRKVIKRITLHISNDCNLRCKYCFGGGGSYNQERNLMTEQTAIEFVDFCVEQFERVEKIVFFGGEPMLNLKGMEIVCNRFKYYKEEGKIDILPNFVIITNGTILTDRMLAFIKRNISAMTISIDGPKEINDIQRIYKNGKGSYERIAHFIHTIQEKTNVKIQYEATYTQLHIDHNYSHEDISKFMDQTFGIEGVVVNDQELSLQLLLDLWNSIDLEYLKRTELKYLPKDFWLLLHAIVHNTSTNICPVIDQYLAVSTDGTIYACHTINGIKECKLGSIDGYNVYNHPELYKPFDHEIDFRSNEKCEKCWAQRLCGGCTVHRFFNHKINQFEAYPNEDFCKITLLCIEQILLTKVSHPLKHQLFSFSFVCLPPYPLTVNTCLT</sequence>
<dbReference type="SFLD" id="SFLDG01384">
    <property type="entry name" value="thioether_bond_formation_requi"/>
    <property type="match status" value="1"/>
</dbReference>
<accession>I9QY41</accession>
<reference evidence="8 9" key="1">
    <citation type="submission" date="2012-02" db="EMBL/GenBank/DDBJ databases">
        <title>The Genome Sequence of Bacteroides dorei CL03T12C01.</title>
        <authorList>
            <consortium name="The Broad Institute Genome Sequencing Platform"/>
            <person name="Earl A."/>
            <person name="Ward D."/>
            <person name="Feldgarden M."/>
            <person name="Gevers D."/>
            <person name="Zitomersky N.L."/>
            <person name="Coyne M.J."/>
            <person name="Comstock L.E."/>
            <person name="Young S.K."/>
            <person name="Zeng Q."/>
            <person name="Gargeya S."/>
            <person name="Fitzgerald M."/>
            <person name="Haas B."/>
            <person name="Abouelleil A."/>
            <person name="Alvarado L."/>
            <person name="Arachchi H.M."/>
            <person name="Berlin A."/>
            <person name="Chapman S.B."/>
            <person name="Gearin G."/>
            <person name="Goldberg J."/>
            <person name="Griggs A."/>
            <person name="Gujja S."/>
            <person name="Hansen M."/>
            <person name="Heiman D."/>
            <person name="Howarth C."/>
            <person name="Larimer J."/>
            <person name="Lui A."/>
            <person name="MacDonald P.J.P."/>
            <person name="McCowen C."/>
            <person name="Montmayeur A."/>
            <person name="Murphy C."/>
            <person name="Neiman D."/>
            <person name="Pearson M."/>
            <person name="Priest M."/>
            <person name="Roberts A."/>
            <person name="Saif S."/>
            <person name="Shea T."/>
            <person name="Sisk P."/>
            <person name="Stolte C."/>
            <person name="Sykes S."/>
            <person name="Wortman J."/>
            <person name="Nusbaum C."/>
            <person name="Birren B."/>
        </authorList>
    </citation>
    <scope>NUCLEOTIDE SEQUENCE [LARGE SCALE GENOMIC DNA]</scope>
    <source>
        <strain evidence="8 9">CL03T12C01</strain>
    </source>
</reference>
<feature type="non-terminal residue" evidence="8">
    <location>
        <position position="463"/>
    </location>
</feature>
<evidence type="ECO:0000256" key="5">
    <source>
        <dbReference type="ARBA" id="ARBA00023004"/>
    </source>
</evidence>
<dbReference type="NCBIfam" id="TIGR04085">
    <property type="entry name" value="rSAM_more_4Fe4S"/>
    <property type="match status" value="1"/>
</dbReference>
<comment type="cofactor">
    <cofactor evidence="1">
        <name>[4Fe-4S] cluster</name>
        <dbReference type="ChEBI" id="CHEBI:49883"/>
    </cofactor>
</comment>
<dbReference type="InterPro" id="IPR058240">
    <property type="entry name" value="rSAM_sf"/>
</dbReference>
<proteinExistence type="predicted"/>
<dbReference type="GO" id="GO:0016491">
    <property type="term" value="F:oxidoreductase activity"/>
    <property type="evidence" value="ECO:0007669"/>
    <property type="project" value="InterPro"/>
</dbReference>
<dbReference type="InterPro" id="IPR000385">
    <property type="entry name" value="MoaA_NifB_PqqE_Fe-S-bd_CS"/>
</dbReference>
<evidence type="ECO:0000313" key="9">
    <source>
        <dbReference type="Proteomes" id="UP000004019"/>
    </source>
</evidence>
<evidence type="ECO:0000259" key="7">
    <source>
        <dbReference type="PROSITE" id="PS51918"/>
    </source>
</evidence>
<dbReference type="SFLD" id="SFLDG01067">
    <property type="entry name" value="SPASM/twitch_domain_containing"/>
    <property type="match status" value="1"/>
</dbReference>
<dbReference type="HOGENOM" id="CLU_009273_3_3_10"/>
<dbReference type="CDD" id="cd01335">
    <property type="entry name" value="Radical_SAM"/>
    <property type="match status" value="1"/>
</dbReference>
<dbReference type="Gene3D" id="3.20.20.70">
    <property type="entry name" value="Aldolase class I"/>
    <property type="match status" value="1"/>
</dbReference>
<dbReference type="GO" id="GO:0051539">
    <property type="term" value="F:4 iron, 4 sulfur cluster binding"/>
    <property type="evidence" value="ECO:0007669"/>
    <property type="project" value="UniProtKB-KW"/>
</dbReference>
<dbReference type="Proteomes" id="UP000004019">
    <property type="component" value="Unassembled WGS sequence"/>
</dbReference>
<dbReference type="SFLD" id="SFLDS00029">
    <property type="entry name" value="Radical_SAM"/>
    <property type="match status" value="1"/>
</dbReference>
<dbReference type="Pfam" id="PF04055">
    <property type="entry name" value="Radical_SAM"/>
    <property type="match status" value="1"/>
</dbReference>
<dbReference type="SFLD" id="SFLDG01386">
    <property type="entry name" value="main_SPASM_domain-containing"/>
    <property type="match status" value="1"/>
</dbReference>
<gene>
    <name evidence="8" type="ORF">HMPREF1065_03468</name>
</gene>
<keyword evidence="5" id="KW-0408">Iron</keyword>
<dbReference type="SUPFAM" id="SSF102114">
    <property type="entry name" value="Radical SAM enzymes"/>
    <property type="match status" value="1"/>
</dbReference>
<keyword evidence="6" id="KW-0411">Iron-sulfur</keyword>
<dbReference type="PROSITE" id="PS51918">
    <property type="entry name" value="RADICAL_SAM"/>
    <property type="match status" value="1"/>
</dbReference>
<dbReference type="AlphaFoldDB" id="I9QY41"/>
<dbReference type="PANTHER" id="PTHR43273">
    <property type="entry name" value="ANAEROBIC SULFATASE-MATURATING ENZYME HOMOLOG ASLB-RELATED"/>
    <property type="match status" value="1"/>
</dbReference>
<keyword evidence="3" id="KW-0949">S-adenosyl-L-methionine</keyword>
<evidence type="ECO:0000256" key="1">
    <source>
        <dbReference type="ARBA" id="ARBA00001966"/>
    </source>
</evidence>
<dbReference type="PROSITE" id="PS01305">
    <property type="entry name" value="MOAA_NIFB_PQQE"/>
    <property type="match status" value="1"/>
</dbReference>
<evidence type="ECO:0000256" key="6">
    <source>
        <dbReference type="ARBA" id="ARBA00023014"/>
    </source>
</evidence>
<evidence type="ECO:0000256" key="2">
    <source>
        <dbReference type="ARBA" id="ARBA00022485"/>
    </source>
</evidence>
<evidence type="ECO:0000313" key="8">
    <source>
        <dbReference type="EMBL" id="EIY34553.1"/>
    </source>
</evidence>
<protein>
    <submittedName>
        <fullName evidence="8">Radical SAM additional 4Fe4S-binding domain-containing protein</fullName>
    </submittedName>
</protein>
<feature type="domain" description="Radical SAM core" evidence="7">
    <location>
        <begin position="83"/>
        <end position="325"/>
    </location>
</feature>
<name>I9QY41_9BACT</name>
<evidence type="ECO:0000256" key="4">
    <source>
        <dbReference type="ARBA" id="ARBA00022723"/>
    </source>
</evidence>
<dbReference type="EMBL" id="AGXI01000027">
    <property type="protein sequence ID" value="EIY34553.1"/>
    <property type="molecule type" value="Genomic_DNA"/>
</dbReference>